<reference evidence="2" key="1">
    <citation type="submission" date="2022-11" db="UniProtKB">
        <authorList>
            <consortium name="WormBaseParasite"/>
        </authorList>
    </citation>
    <scope>IDENTIFICATION</scope>
</reference>
<name>A0A915DG49_9BILA</name>
<protein>
    <submittedName>
        <fullName evidence="2">Uncharacterized protein</fullName>
    </submittedName>
</protein>
<evidence type="ECO:0000313" key="1">
    <source>
        <dbReference type="Proteomes" id="UP000887574"/>
    </source>
</evidence>
<dbReference type="Proteomes" id="UP000887574">
    <property type="component" value="Unplaced"/>
</dbReference>
<dbReference type="WBParaSite" id="jg1918">
    <property type="protein sequence ID" value="jg1918"/>
    <property type="gene ID" value="jg1918"/>
</dbReference>
<sequence>MESTSGLDCFRLMLMDFEDSVVKAAAAALGIEVFQNKKWKQLWNFRLRFRRAHHQHASITFDQEDMKGYRKKILKQIHGG</sequence>
<keyword evidence="1" id="KW-1185">Reference proteome</keyword>
<evidence type="ECO:0000313" key="2">
    <source>
        <dbReference type="WBParaSite" id="jg1918"/>
    </source>
</evidence>
<proteinExistence type="predicted"/>
<organism evidence="1 2">
    <name type="scientific">Ditylenchus dipsaci</name>
    <dbReference type="NCBI Taxonomy" id="166011"/>
    <lineage>
        <taxon>Eukaryota</taxon>
        <taxon>Metazoa</taxon>
        <taxon>Ecdysozoa</taxon>
        <taxon>Nematoda</taxon>
        <taxon>Chromadorea</taxon>
        <taxon>Rhabditida</taxon>
        <taxon>Tylenchina</taxon>
        <taxon>Tylenchomorpha</taxon>
        <taxon>Sphaerularioidea</taxon>
        <taxon>Anguinidae</taxon>
        <taxon>Anguininae</taxon>
        <taxon>Ditylenchus</taxon>
    </lineage>
</organism>
<accession>A0A915DG49</accession>
<dbReference type="AlphaFoldDB" id="A0A915DG49"/>